<sequence>MTQLDIFGQEHQQASRKTKDPRPFGLSHEQIRTALEGAAGNHLAVMGALATTVIRVDEDLDHHTKLPAADEAAVLHLMECGLLAEGETVSLRQGAVRRSVDLLCLTRKGKNLYQRWAPLAKGRN</sequence>
<evidence type="ECO:0000313" key="2">
    <source>
        <dbReference type="EMBL" id="AOS61496.1"/>
    </source>
</evidence>
<proteinExistence type="predicted"/>
<dbReference type="Proteomes" id="UP000095210">
    <property type="component" value="Chromosome"/>
</dbReference>
<evidence type="ECO:0000256" key="1">
    <source>
        <dbReference type="SAM" id="MobiDB-lite"/>
    </source>
</evidence>
<dbReference type="RefSeq" id="WP_069846468.1">
    <property type="nucleotide sequence ID" value="NZ_CP014859.1"/>
</dbReference>
<dbReference type="AlphaFoldDB" id="A0AAC9HLQ6"/>
<dbReference type="EMBL" id="CP014859">
    <property type="protein sequence ID" value="AOS61496.1"/>
    <property type="molecule type" value="Genomic_DNA"/>
</dbReference>
<keyword evidence="3" id="KW-1185">Reference proteome</keyword>
<reference evidence="3" key="1">
    <citation type="submission" date="2016-03" db="EMBL/GenBank/DDBJ databases">
        <title>Complete genome sequence of the type strain Actinoalloteichus hymeniacidonis DSM 45092.</title>
        <authorList>
            <person name="Schaffert L."/>
            <person name="Albersmeier A."/>
            <person name="Winkler A."/>
            <person name="Kalinowski J."/>
            <person name="Zotchev S."/>
            <person name="Ruckert C."/>
        </authorList>
    </citation>
    <scope>NUCLEOTIDE SEQUENCE [LARGE SCALE GENOMIC DNA]</scope>
    <source>
        <strain evidence="3">HPA177(T) (DSM 45092(T))</strain>
    </source>
</reference>
<accession>A0AAC9HLQ6</accession>
<name>A0AAC9HLQ6_9PSEU</name>
<organism evidence="2 3">
    <name type="scientific">Actinoalloteichus hymeniacidonis</name>
    <dbReference type="NCBI Taxonomy" id="340345"/>
    <lineage>
        <taxon>Bacteria</taxon>
        <taxon>Bacillati</taxon>
        <taxon>Actinomycetota</taxon>
        <taxon>Actinomycetes</taxon>
        <taxon>Pseudonocardiales</taxon>
        <taxon>Pseudonocardiaceae</taxon>
        <taxon>Actinoalloteichus</taxon>
    </lineage>
</organism>
<gene>
    <name evidence="2" type="ORF">TL08_03320</name>
</gene>
<dbReference type="KEGG" id="ahm:TL08_03320"/>
<evidence type="ECO:0000313" key="3">
    <source>
        <dbReference type="Proteomes" id="UP000095210"/>
    </source>
</evidence>
<protein>
    <submittedName>
        <fullName evidence="2">Uncharacterized protein</fullName>
    </submittedName>
</protein>
<feature type="region of interest" description="Disordered" evidence="1">
    <location>
        <begin position="1"/>
        <end position="24"/>
    </location>
</feature>